<feature type="chain" id="PRO_5002947621" evidence="2">
    <location>
        <begin position="20"/>
        <end position="1281"/>
    </location>
</feature>
<dbReference type="SUPFAM" id="SSF69304">
    <property type="entry name" value="Tricorn protease N-terminal domain"/>
    <property type="match status" value="1"/>
</dbReference>
<dbReference type="EMBL" id="CP001634">
    <property type="protein sequence ID" value="ACR79235.1"/>
    <property type="molecule type" value="Genomic_DNA"/>
</dbReference>
<dbReference type="eggNOG" id="COG0823">
    <property type="taxonomic scope" value="Bacteria"/>
</dbReference>
<keyword evidence="2" id="KW-0732">Signal</keyword>
<reference evidence="3 4" key="1">
    <citation type="submission" date="2009-06" db="EMBL/GenBank/DDBJ databases">
        <title>Complete sequence of Thermotogales bacterium TBF 19.5.1.</title>
        <authorList>
            <consortium name="US DOE Joint Genome Institute"/>
            <person name="Lucas S."/>
            <person name="Copeland A."/>
            <person name="Lapidus A."/>
            <person name="Glavina del Rio T."/>
            <person name="Tice H."/>
            <person name="Bruce D."/>
            <person name="Goodwin L."/>
            <person name="Pitluck S."/>
            <person name="Chertkov O."/>
            <person name="Brettin T."/>
            <person name="Detter J.C."/>
            <person name="Han C."/>
            <person name="Schmutz J."/>
            <person name="Larimer F."/>
            <person name="Land M."/>
            <person name="Hauser L."/>
            <person name="Kyrpides N."/>
            <person name="Ovchinnikova G."/>
            <person name="Noll K."/>
        </authorList>
    </citation>
    <scope>NUCLEOTIDE SEQUENCE [LARGE SCALE GENOMIC DNA]</scope>
    <source>
        <strain evidence="4">ATCC BAA-1733 / DSM 21960 / TBF 19.5.1</strain>
    </source>
</reference>
<organism evidence="3 4">
    <name type="scientific">Kosmotoga olearia (strain ATCC BAA-1733 / DSM 21960 / TBF 19.5.1)</name>
    <dbReference type="NCBI Taxonomy" id="521045"/>
    <lineage>
        <taxon>Bacteria</taxon>
        <taxon>Thermotogati</taxon>
        <taxon>Thermotogota</taxon>
        <taxon>Thermotogae</taxon>
        <taxon>Kosmotogales</taxon>
        <taxon>Kosmotogaceae</taxon>
        <taxon>Kosmotoga</taxon>
    </lineage>
</organism>
<feature type="signal peptide" evidence="2">
    <location>
        <begin position="1"/>
        <end position="19"/>
    </location>
</feature>
<dbReference type="RefSeq" id="WP_012745020.1">
    <property type="nucleotide sequence ID" value="NC_012785.1"/>
</dbReference>
<keyword evidence="4" id="KW-1185">Reference proteome</keyword>
<protein>
    <submittedName>
        <fullName evidence="3">Uncharacterized protein</fullName>
    </submittedName>
</protein>
<evidence type="ECO:0000313" key="4">
    <source>
        <dbReference type="Proteomes" id="UP000002382"/>
    </source>
</evidence>
<gene>
    <name evidence="3" type="ordered locus">Kole_0513</name>
</gene>
<accession>C5CEI9</accession>
<reference evidence="3 4" key="2">
    <citation type="journal article" date="2011" name="J. Bacteriol.">
        <title>Genome Sequence of Kosmotoga olearia Strain TBF 19.5.1, a Thermophilic Bacterium with a Wide Growth Temperature Range, Isolated from the Troll B Oil Platform in the North Sea.</title>
        <authorList>
            <person name="Swithers K.S."/>
            <person name="Dipippo J.L."/>
            <person name="Bruce D.C."/>
            <person name="Detter C."/>
            <person name="Tapia R."/>
            <person name="Han S."/>
            <person name="Goodwin L.A."/>
            <person name="Han J."/>
            <person name="Woyke T."/>
            <person name="Pitluck S."/>
            <person name="Pennacchio L."/>
            <person name="Nolan M."/>
            <person name="Mikhailova N."/>
            <person name="Land M.L."/>
            <person name="Nesbo C.L."/>
            <person name="Gogarten J.P."/>
            <person name="Noll K.M."/>
        </authorList>
    </citation>
    <scope>NUCLEOTIDE SEQUENCE [LARGE SCALE GENOMIC DNA]</scope>
    <source>
        <strain evidence="4">ATCC BAA-1733 / DSM 21960 / TBF 19.5.1</strain>
    </source>
</reference>
<dbReference type="KEGG" id="kol:Kole_0513"/>
<feature type="coiled-coil region" evidence="1">
    <location>
        <begin position="890"/>
        <end position="917"/>
    </location>
</feature>
<dbReference type="Proteomes" id="UP000002382">
    <property type="component" value="Chromosome"/>
</dbReference>
<sequence>MKKIVVVMFFLLFCFCAFSASNDALQYRINITSELNKSYLKTIQGIINYNGLFKSGRDVFLEMLYSKDPLLARFQKETQEAVRKMQEARSRGASSEEILRLQLEYQEARLRENKQLTALIESNLYNSIDYLASETLKGSMKTAGKVIDDVLSNWKTILEPLLEGDFGGVVKNAILQLIDSTYKVTFIDYCKRNYGATEKIAQYWWKTYFVEPFETSEEKKLVDKVLTKASDDLKDKLKDRLTKRLELEILSKGGKLTKEAIEKTVKEKAESILKNIIETPSLLVELFTKYYNVVDFQIMFNDIAANEVVFIKKIRELVGDNEDEINKCYFDKAYFLSKIKALNKGKIQVQGKKEPSKKLAKSEEVIPAEVIVKAEETARTHDPLREVSTIQNIEDKIETLSELQVEEKIPSPDNAKQIIEYAFGQLENDEITLSAFTYEVNQVVSSYISQMNEAKAKIASALKMDYNKGLIDWNEYSEKVKSINEDVKQNLEELNTFISSKKQEIERNQKAFRQKLSQLIRSFNPGNEMKLIQDKLSTKIVEFLKLYKQKTGQYVSIYPYSSFSAMMKEFNEGFGQSFINQLTSKAPSLFLLQNGGWILENLLGICYEDEHLTGTLIEKVNSLSEKINALFDSVPEYYYTDRDGRIVYSRDLASIEAFKKSLLGRMKGTLDWKATVSQWAYMAELKNEKTKQYLEVYLAFLTQKVELFQNMLQIVVDGFNSLEPLYMEKWVSKIEQMAYTIRNMWEQKITPDEARNKLRKISQITKDVDSKYAYWLETRDVLEAIASDVYRIKSNGVAMLNFEPSKKYSDYINSLIVKNNQLKKRASQMIEEYEKASLFDYTHDLKTRVLDFVSKYRSYLGHGFCAQKAGISFPLGPDDPDIMGIVGGDLEKALNLCERYEQFLEMAEKREKAAKEADRVLDSYLDKIQAEVEAIEKAGGYTTSEKKEELIRLLAEAVEKATETFKSYGFEYSNWSSSRERNLRSRIENIRVLESNVGQSVGKTTNKFREIEKPEKITLGDLVWLNVMKDGYPSYRFRLSPDGKKLLIERNNNSGNSFSLYNIETGTLDEFPLSEPVKAILSKGYNFDWISEDKIYLYAYSGEGFEIDKSGSYKDRPVTTIKGMGLVLQGISPSGEYILARKLDGGIYVLKISDATIEKIGITYADKILQWVPGTDSVLFKDQNSKLNIYDVKSRTLKTYETTFEGYVCAILPGGKWIVYGNPFEVVAQNLNDSQKITLWKGEGGANILTGIYPLQGNTVLLVWMHHGESFDYGVQVCKIE</sequence>
<keyword evidence="1" id="KW-0175">Coiled coil</keyword>
<evidence type="ECO:0000256" key="1">
    <source>
        <dbReference type="SAM" id="Coils"/>
    </source>
</evidence>
<feature type="coiled-coil region" evidence="1">
    <location>
        <begin position="484"/>
        <end position="522"/>
    </location>
</feature>
<dbReference type="HOGENOM" id="CLU_262383_0_0_0"/>
<dbReference type="OrthoDB" id="39171at2"/>
<evidence type="ECO:0000256" key="2">
    <source>
        <dbReference type="SAM" id="SignalP"/>
    </source>
</evidence>
<name>C5CEI9_KOSOT</name>
<evidence type="ECO:0000313" key="3">
    <source>
        <dbReference type="EMBL" id="ACR79235.1"/>
    </source>
</evidence>
<dbReference type="STRING" id="521045.Kole_0513"/>
<proteinExistence type="predicted"/>